<dbReference type="SUPFAM" id="SSF48452">
    <property type="entry name" value="TPR-like"/>
    <property type="match status" value="1"/>
</dbReference>
<dbReference type="InterPro" id="IPR036259">
    <property type="entry name" value="MFS_trans_sf"/>
</dbReference>
<keyword evidence="4" id="KW-1185">Reference proteome</keyword>
<dbReference type="PANTHER" id="PTHR28658">
    <property type="entry name" value="TRANSMEMBRANE PROTEIN 180"/>
    <property type="match status" value="1"/>
</dbReference>
<evidence type="ECO:0008006" key="5">
    <source>
        <dbReference type="Google" id="ProtNLM"/>
    </source>
</evidence>
<name>A0ABP0GEX5_CLALP</name>
<evidence type="ECO:0000256" key="2">
    <source>
        <dbReference type="SAM" id="Phobius"/>
    </source>
</evidence>
<protein>
    <recommendedName>
        <fullName evidence="5">Transmembrane protein 180</fullName>
    </recommendedName>
</protein>
<feature type="transmembrane region" description="Helical" evidence="2">
    <location>
        <begin position="345"/>
        <end position="368"/>
    </location>
</feature>
<dbReference type="InterPro" id="IPR019734">
    <property type="entry name" value="TPR_rpt"/>
</dbReference>
<keyword evidence="2" id="KW-0812">Transmembrane</keyword>
<dbReference type="EMBL" id="CAWYQH010000108">
    <property type="protein sequence ID" value="CAK8689374.1"/>
    <property type="molecule type" value="Genomic_DNA"/>
</dbReference>
<keyword evidence="2" id="KW-0472">Membrane</keyword>
<feature type="transmembrane region" description="Helical" evidence="2">
    <location>
        <begin position="167"/>
        <end position="185"/>
    </location>
</feature>
<evidence type="ECO:0000313" key="4">
    <source>
        <dbReference type="Proteomes" id="UP001642483"/>
    </source>
</evidence>
<keyword evidence="1" id="KW-0802">TPR repeat</keyword>
<dbReference type="CDD" id="cd17481">
    <property type="entry name" value="MFS_MFSD13A"/>
    <property type="match status" value="1"/>
</dbReference>
<dbReference type="Proteomes" id="UP001642483">
    <property type="component" value="Unassembled WGS sequence"/>
</dbReference>
<feature type="transmembrane region" description="Helical" evidence="2">
    <location>
        <begin position="291"/>
        <end position="316"/>
    </location>
</feature>
<feature type="transmembrane region" description="Helical" evidence="2">
    <location>
        <begin position="191"/>
        <end position="216"/>
    </location>
</feature>
<feature type="transmembrane region" description="Helical" evidence="2">
    <location>
        <begin position="471"/>
        <end position="491"/>
    </location>
</feature>
<keyword evidence="2" id="KW-1133">Transmembrane helix</keyword>
<dbReference type="PANTHER" id="PTHR28658:SF3">
    <property type="entry name" value="TRANSMEMBRANE PROTEIN 180"/>
    <property type="match status" value="1"/>
</dbReference>
<dbReference type="InterPro" id="IPR040035">
    <property type="entry name" value="TMEM180"/>
</dbReference>
<evidence type="ECO:0000313" key="3">
    <source>
        <dbReference type="EMBL" id="CAK8689374.1"/>
    </source>
</evidence>
<dbReference type="PROSITE" id="PS50005">
    <property type="entry name" value="TPR"/>
    <property type="match status" value="1"/>
</dbReference>
<gene>
    <name evidence="3" type="ORF">CVLEPA_LOCUS21391</name>
</gene>
<proteinExistence type="predicted"/>
<organism evidence="3 4">
    <name type="scientific">Clavelina lepadiformis</name>
    <name type="common">Light-bulb sea squirt</name>
    <name type="synonym">Ascidia lepadiformis</name>
    <dbReference type="NCBI Taxonomy" id="159417"/>
    <lineage>
        <taxon>Eukaryota</taxon>
        <taxon>Metazoa</taxon>
        <taxon>Chordata</taxon>
        <taxon>Tunicata</taxon>
        <taxon>Ascidiacea</taxon>
        <taxon>Aplousobranchia</taxon>
        <taxon>Clavelinidae</taxon>
        <taxon>Clavelina</taxon>
    </lineage>
</organism>
<feature type="repeat" description="TPR" evidence="1">
    <location>
        <begin position="731"/>
        <end position="764"/>
    </location>
</feature>
<sequence>MNEHLRSAFPLISTLYGSMSLFLTITHNVFLLYYVDMFVSVYKIDKASFWIGEILFLIWNSVNDPLFGWLSDHKLLTKGPAPSRQQNFPYHSMTIVIGRLRILSKYGPLFAISFALFWVHWLPTAIQFAICLCLYDGFLTAVDLQHTALLADLAVVAKDRAKLNKHCSVFSAFGSISVFVSYMFWNKQNVFSFQVFCVVIALLSMVGFFCVTQALIRVCNDIEKHEKQHEPATTAQYPEYHSDIVTASSFAKMDLTTYAKQLTSNHNFRWFISMNLLQVFHCHFNSNFFPLFLDALVGHAVSPGVGPLLIGLSFILPHVNNIYFLGLCEKHGVYKVINWLFYTKLLLALIMLTIGNGNVWLLCIFIASNRIFTEGTCKLLNLVVSDLVDEDFVRHNREHAASAVLFGMSSLLSKPGQTLAPLIGTWLLTVYTGEDIFQSGLNQDASDRAFHDLVQWPNHNLPPGWMSRRDACFILLVTIPIVCSILQLIAWSSITCKILPIADGLNANTSSGIELLLLLEGKSGEYMESGRYEDCYEVTRRLYDAGPDANFLTVLLRYGANLLNTNALAKCELVRKELQQMLQKKLKLPLYDVVKCADKLKGKHQFQALLLYQVMSNVCKINSPDAVQIIHRMAFALKVLASQLLKSKQVSEEFIEKNIISYLHKLNDCLSKIDLVPMEKLACVQAVCLHYTEQCQGLIDDFESQEKTLKNGIKILNDGFAGTAVDQEIYGTLLNNLGNNYLKTNRFDDAISVLTQAINVMKKTAYDSERERYDDIERAKEMLRHAKIFILQQ</sequence>
<dbReference type="InterPro" id="IPR011990">
    <property type="entry name" value="TPR-like_helical_dom_sf"/>
</dbReference>
<feature type="transmembrane region" description="Helical" evidence="2">
    <location>
        <begin position="15"/>
        <end position="35"/>
    </location>
</feature>
<evidence type="ECO:0000256" key="1">
    <source>
        <dbReference type="PROSITE-ProRule" id="PRU00339"/>
    </source>
</evidence>
<dbReference type="SUPFAM" id="SSF103473">
    <property type="entry name" value="MFS general substrate transporter"/>
    <property type="match status" value="1"/>
</dbReference>
<comment type="caution">
    <text evidence="3">The sequence shown here is derived from an EMBL/GenBank/DDBJ whole genome shotgun (WGS) entry which is preliminary data.</text>
</comment>
<accession>A0ABP0GEX5</accession>
<feature type="transmembrane region" description="Helical" evidence="2">
    <location>
        <begin position="109"/>
        <end position="135"/>
    </location>
</feature>
<dbReference type="Pfam" id="PF13347">
    <property type="entry name" value="MFS_2"/>
    <property type="match status" value="1"/>
</dbReference>
<feature type="transmembrane region" description="Helical" evidence="2">
    <location>
        <begin position="47"/>
        <end position="62"/>
    </location>
</feature>
<reference evidence="3 4" key="1">
    <citation type="submission" date="2024-02" db="EMBL/GenBank/DDBJ databases">
        <authorList>
            <person name="Daric V."/>
            <person name="Darras S."/>
        </authorList>
    </citation>
    <scope>NUCLEOTIDE SEQUENCE [LARGE SCALE GENOMIC DNA]</scope>
</reference>